<proteinExistence type="predicted"/>
<dbReference type="AlphaFoldDB" id="A0A5D4T625"/>
<dbReference type="Gene3D" id="1.10.1200.10">
    <property type="entry name" value="ACP-like"/>
    <property type="match status" value="1"/>
</dbReference>
<name>A0A5D4T625_9BACI</name>
<reference evidence="2 3" key="1">
    <citation type="submission" date="2019-08" db="EMBL/GenBank/DDBJ databases">
        <title>Bacillus genomes from the desert of Cuatro Cienegas, Coahuila.</title>
        <authorList>
            <person name="Olmedo-Alvarez G."/>
        </authorList>
    </citation>
    <scope>NUCLEOTIDE SEQUENCE [LARGE SCALE GENOMIC DNA]</scope>
    <source>
        <strain evidence="2 3">CH28_1T</strain>
    </source>
</reference>
<dbReference type="SUPFAM" id="SSF47336">
    <property type="entry name" value="ACP-like"/>
    <property type="match status" value="1"/>
</dbReference>
<evidence type="ECO:0000313" key="2">
    <source>
        <dbReference type="EMBL" id="TYS70361.1"/>
    </source>
</evidence>
<feature type="domain" description="Carrier" evidence="1">
    <location>
        <begin position="8"/>
        <end position="86"/>
    </location>
</feature>
<gene>
    <name evidence="2" type="primary">asbD</name>
    <name evidence="2" type="ORF">FZC76_00210</name>
</gene>
<organism evidence="2 3">
    <name type="scientific">Sutcliffiella horikoshii</name>
    <dbReference type="NCBI Taxonomy" id="79883"/>
    <lineage>
        <taxon>Bacteria</taxon>
        <taxon>Bacillati</taxon>
        <taxon>Bacillota</taxon>
        <taxon>Bacilli</taxon>
        <taxon>Bacillales</taxon>
        <taxon>Bacillaceae</taxon>
        <taxon>Sutcliffiella</taxon>
    </lineage>
</organism>
<evidence type="ECO:0000313" key="3">
    <source>
        <dbReference type="Proteomes" id="UP000322524"/>
    </source>
</evidence>
<protein>
    <submittedName>
        <fullName evidence="2">Petrobactin biosynthesis protein AsbD</fullName>
    </submittedName>
</protein>
<sequence>MKECLSREELYHAVYDILKHKLTIPTWKSYKESARLNEDLYLDSIMILQLILHVELDLGISIPDDMLAPKDFHTVESLLNFLEKVSSERSLEKEGQV</sequence>
<dbReference type="EMBL" id="VTEV01000001">
    <property type="protein sequence ID" value="TYS70361.1"/>
    <property type="molecule type" value="Genomic_DNA"/>
</dbReference>
<dbReference type="NCBIfam" id="NF005798">
    <property type="entry name" value="PRK07639.1"/>
    <property type="match status" value="1"/>
</dbReference>
<dbReference type="Proteomes" id="UP000322524">
    <property type="component" value="Unassembled WGS sequence"/>
</dbReference>
<accession>A0A5D4T625</accession>
<dbReference type="Pfam" id="PF00550">
    <property type="entry name" value="PP-binding"/>
    <property type="match status" value="1"/>
</dbReference>
<comment type="caution">
    <text evidence="2">The sequence shown here is derived from an EMBL/GenBank/DDBJ whole genome shotgun (WGS) entry which is preliminary data.</text>
</comment>
<dbReference type="RefSeq" id="WP_148986272.1">
    <property type="nucleotide sequence ID" value="NZ_VTEV01000001.1"/>
</dbReference>
<dbReference type="InterPro" id="IPR036736">
    <property type="entry name" value="ACP-like_sf"/>
</dbReference>
<dbReference type="InterPro" id="IPR009081">
    <property type="entry name" value="PP-bd_ACP"/>
</dbReference>
<evidence type="ECO:0000259" key="1">
    <source>
        <dbReference type="PROSITE" id="PS50075"/>
    </source>
</evidence>
<dbReference type="OrthoDB" id="6370703at2"/>
<dbReference type="PROSITE" id="PS50075">
    <property type="entry name" value="CARRIER"/>
    <property type="match status" value="1"/>
</dbReference>